<evidence type="ECO:0000256" key="13">
    <source>
        <dbReference type="SAM" id="MobiDB-lite"/>
    </source>
</evidence>
<keyword evidence="6" id="KW-0235">DNA replication</keyword>
<dbReference type="PROSITE" id="PS50939">
    <property type="entry name" value="CYTOCHROME_B561"/>
    <property type="match status" value="1"/>
</dbReference>
<feature type="compositionally biased region" description="Low complexity" evidence="13">
    <location>
        <begin position="202"/>
        <end position="227"/>
    </location>
</feature>
<evidence type="ECO:0000256" key="8">
    <source>
        <dbReference type="ARBA" id="ARBA00022989"/>
    </source>
</evidence>
<evidence type="ECO:0000256" key="10">
    <source>
        <dbReference type="ARBA" id="ARBA00023136"/>
    </source>
</evidence>
<dbReference type="GO" id="GO:0006270">
    <property type="term" value="P:DNA replication initiation"/>
    <property type="evidence" value="ECO:0007669"/>
    <property type="project" value="TreeGrafter"/>
</dbReference>
<dbReference type="SUPFAM" id="SSF48452">
    <property type="entry name" value="TPR-like"/>
    <property type="match status" value="1"/>
</dbReference>
<evidence type="ECO:0000256" key="12">
    <source>
        <dbReference type="PROSITE-ProRule" id="PRU00339"/>
    </source>
</evidence>
<dbReference type="InterPro" id="IPR020795">
    <property type="entry name" value="ORC3"/>
</dbReference>
<keyword evidence="17" id="KW-1185">Reference proteome</keyword>
<feature type="repeat" description="TPR" evidence="12">
    <location>
        <begin position="995"/>
        <end position="1028"/>
    </location>
</feature>
<dbReference type="Pfam" id="PF00515">
    <property type="entry name" value="TPR_1"/>
    <property type="match status" value="1"/>
</dbReference>
<name>A0A2P6TW16_CHLSO</name>
<evidence type="ECO:0000313" key="16">
    <source>
        <dbReference type="EMBL" id="PRW58261.1"/>
    </source>
</evidence>
<keyword evidence="10 14" id="KW-0472">Membrane</keyword>
<evidence type="ECO:0000256" key="9">
    <source>
        <dbReference type="ARBA" id="ARBA00023125"/>
    </source>
</evidence>
<evidence type="ECO:0000256" key="5">
    <source>
        <dbReference type="ARBA" id="ARBA00022692"/>
    </source>
</evidence>
<evidence type="ECO:0000256" key="14">
    <source>
        <dbReference type="SAM" id="Phobius"/>
    </source>
</evidence>
<dbReference type="GO" id="GO:0016020">
    <property type="term" value="C:membrane"/>
    <property type="evidence" value="ECO:0007669"/>
    <property type="project" value="UniProtKB-SubCell"/>
</dbReference>
<keyword evidence="8 14" id="KW-1133">Transmembrane helix</keyword>
<protein>
    <submittedName>
        <fullName evidence="16">TPR repeat-containing</fullName>
    </submittedName>
</protein>
<keyword evidence="11" id="KW-0539">Nucleus</keyword>
<gene>
    <name evidence="16" type="ORF">C2E21_2733</name>
</gene>
<feature type="compositionally biased region" description="Low complexity" evidence="13">
    <location>
        <begin position="560"/>
        <end position="586"/>
    </location>
</feature>
<dbReference type="GO" id="GO:0003688">
    <property type="term" value="F:DNA replication origin binding"/>
    <property type="evidence" value="ECO:0007669"/>
    <property type="project" value="TreeGrafter"/>
</dbReference>
<keyword evidence="9" id="KW-0238">DNA-binding</keyword>
<feature type="region of interest" description="Disordered" evidence="13">
    <location>
        <begin position="762"/>
        <end position="789"/>
    </location>
</feature>
<dbReference type="EMBL" id="LHPG02000005">
    <property type="protein sequence ID" value="PRW58261.1"/>
    <property type="molecule type" value="Genomic_DNA"/>
</dbReference>
<evidence type="ECO:0000256" key="7">
    <source>
        <dbReference type="ARBA" id="ARBA00022982"/>
    </source>
</evidence>
<feature type="transmembrane region" description="Helical" evidence="14">
    <location>
        <begin position="1353"/>
        <end position="1372"/>
    </location>
</feature>
<reference evidence="16 17" key="1">
    <citation type="journal article" date="2018" name="Plant J.">
        <title>Genome sequences of Chlorella sorokiniana UTEX 1602 and Micractinium conductrix SAG 241.80: implications to maltose excretion by a green alga.</title>
        <authorList>
            <person name="Arriola M.B."/>
            <person name="Velmurugan N."/>
            <person name="Zhang Y."/>
            <person name="Plunkett M.H."/>
            <person name="Hondzo H."/>
            <person name="Barney B.M."/>
        </authorList>
    </citation>
    <scope>NUCLEOTIDE SEQUENCE [LARGE SCALE GENOMIC DNA]</scope>
    <source>
        <strain evidence="17">UTEX 1602</strain>
    </source>
</reference>
<feature type="transmembrane region" description="Helical" evidence="14">
    <location>
        <begin position="1281"/>
        <end position="1307"/>
    </location>
</feature>
<feature type="repeat" description="TPR" evidence="12">
    <location>
        <begin position="961"/>
        <end position="994"/>
    </location>
</feature>
<feature type="region of interest" description="Disordered" evidence="13">
    <location>
        <begin position="202"/>
        <end position="236"/>
    </location>
</feature>
<dbReference type="GO" id="GO:0005664">
    <property type="term" value="C:nuclear origin of replication recognition complex"/>
    <property type="evidence" value="ECO:0007669"/>
    <property type="project" value="InterPro"/>
</dbReference>
<feature type="compositionally biased region" description="Gly residues" evidence="13">
    <location>
        <begin position="767"/>
        <end position="782"/>
    </location>
</feature>
<dbReference type="InterPro" id="IPR006593">
    <property type="entry name" value="Cyt_b561/ferric_Rdtase_TM"/>
</dbReference>
<feature type="transmembrane region" description="Helical" evidence="14">
    <location>
        <begin position="1393"/>
        <end position="1413"/>
    </location>
</feature>
<dbReference type="PROSITE" id="PS50005">
    <property type="entry name" value="TPR"/>
    <property type="match status" value="3"/>
</dbReference>
<dbReference type="GO" id="GO:0005656">
    <property type="term" value="C:nuclear pre-replicative complex"/>
    <property type="evidence" value="ECO:0007669"/>
    <property type="project" value="TreeGrafter"/>
</dbReference>
<feature type="transmembrane region" description="Helical" evidence="14">
    <location>
        <begin position="1328"/>
        <end position="1347"/>
    </location>
</feature>
<comment type="similarity">
    <text evidence="3">Belongs to the ORC3 family.</text>
</comment>
<keyword evidence="5 14" id="KW-0812">Transmembrane</keyword>
<keyword evidence="7" id="KW-0249">Electron transport</keyword>
<evidence type="ECO:0000313" key="17">
    <source>
        <dbReference type="Proteomes" id="UP000239899"/>
    </source>
</evidence>
<dbReference type="STRING" id="3076.A0A2P6TW16"/>
<dbReference type="PANTHER" id="PTHR12748:SF0">
    <property type="entry name" value="ORIGIN RECOGNITION COMPLEX SUBUNIT 3"/>
    <property type="match status" value="1"/>
</dbReference>
<feature type="region of interest" description="Disordered" evidence="13">
    <location>
        <begin position="536"/>
        <end position="599"/>
    </location>
</feature>
<dbReference type="CDD" id="cd08760">
    <property type="entry name" value="Cyt_b561_FRRS1_like"/>
    <property type="match status" value="1"/>
</dbReference>
<keyword evidence="12" id="KW-0802">TPR repeat</keyword>
<dbReference type="Pfam" id="PF07034">
    <property type="entry name" value="ORC3_N"/>
    <property type="match status" value="1"/>
</dbReference>
<dbReference type="SMART" id="SM00665">
    <property type="entry name" value="B561"/>
    <property type="match status" value="1"/>
</dbReference>
<dbReference type="SMART" id="SM00028">
    <property type="entry name" value="TPR"/>
    <property type="match status" value="4"/>
</dbReference>
<evidence type="ECO:0000259" key="15">
    <source>
        <dbReference type="PROSITE" id="PS50939"/>
    </source>
</evidence>
<evidence type="ECO:0000256" key="1">
    <source>
        <dbReference type="ARBA" id="ARBA00004123"/>
    </source>
</evidence>
<dbReference type="InterPro" id="IPR045667">
    <property type="entry name" value="ORC3_N"/>
</dbReference>
<accession>A0A2P6TW16</accession>
<organism evidence="16 17">
    <name type="scientific">Chlorella sorokiniana</name>
    <name type="common">Freshwater green alga</name>
    <dbReference type="NCBI Taxonomy" id="3076"/>
    <lineage>
        <taxon>Eukaryota</taxon>
        <taxon>Viridiplantae</taxon>
        <taxon>Chlorophyta</taxon>
        <taxon>core chlorophytes</taxon>
        <taxon>Trebouxiophyceae</taxon>
        <taxon>Chlorellales</taxon>
        <taxon>Chlorellaceae</taxon>
        <taxon>Chlorella clade</taxon>
        <taxon>Chlorella</taxon>
    </lineage>
</organism>
<proteinExistence type="inferred from homology"/>
<feature type="transmembrane region" description="Helical" evidence="14">
    <location>
        <begin position="1419"/>
        <end position="1436"/>
    </location>
</feature>
<comment type="subcellular location">
    <subcellularLocation>
        <location evidence="2">Membrane</location>
    </subcellularLocation>
    <subcellularLocation>
        <location evidence="1">Nucleus</location>
    </subcellularLocation>
</comment>
<sequence>MDWQDEGVEGDEGLLKCWAPVDHEPQQQAGGRGQAAAAAAAERKHRLGAFPALFKGEPEEQQLARADAAEACWEALEANIRDTLEGTDAGVFQSLLDFARQSHSPLSSDACPELWAGCQRIPTGLVLAGGVNSADHGRTFPSLADFLRQQGCYVALLKPEHFTRGPGETAGEVLRQFSGLTDSRAEHFAALAAWYEDEAGSAEEAAQQAQQADQQQEQQAEAAGGSKAEARALRQRSAPAEQAAEAALVAERAANRQRPLVVVVEGTEGVDVQCLRDFILVASESYAEVPLTLALGLTTTASALLSLLPSEIIDRCMALRNFRLATGIERLDSLLQSVLLGGSGRWPGLLFSPGIIGRLIDAFLNHYYSTGVIIQGLKVAAREHFRSAPTSFLAAALLEGPDALEAALEELDGATLAEIKKALGVRSVGQLVHAVRDAQAAWSRWAVGLQWLVLAGEALGLQSIDFRPWKLLEEALRPSFAGAPLKTLLAQLERELKKKDKSSAEAVSQLAAALQQRAAQVWGGAEAAAEQLAELAAAEAGEEEEEEEEDVEEEEDGQEAEGSGQQQGQQARQEEQQAQEQQAAEAPTGKKQKRDVFHSKTSRKLALLANTAKKAAKKASSTAAAAATKAAAPGAWLAAWLGSALRTLLAEPPTKLPGAAVFTCKDAAALEGLTAEPRAALHLALTEPHHLLPELPQDLGVAPGQEDASLTYRLFDQDPACANLADWYETYAAVYAPAAGPSSAGKKRKAAVKGVKGKRKAAADAGAGEGGADGASGSGASGSGPAAATDEAAALQRELAARFSQATADLQYVGLIKPAKRRRGDYVQRMVHMPASGLLAASALLLGLQPRLGAAQAAADVASVTIRTELTPDWSLYDALDPQLREAAAMLQQALNAATVQEEEALWTQIIDKYGKVDANWVPDLVGRAWGNRGNARSRQGKLQEALSDYNRSIQLCPWSVDPVLNRGVALEALGRFDEAIADYRAVLAAAPEDPSAWNNLGNAYAGKGDWSAAAEYYGKATQLAPQFSFAQANRALALYQLGEDNKAIKEMRSLLRKYPEFPDMRAALCAALWQAGLQAEAEAEWGRVSDPRYRDRAWLSKERRWPPKLTSCTLQLGSAQPLTFERCLTIDGIGDNFVVYWTQNSTNTLWGLSTASASGYVSLGFPTEPNEMVGAIAFSLQSCSSCATGAQLREWYLGGTSTGDIQLQNSIALAPAAATSPSGGMAAVFATGASSSPLPLIFAAGGVYNDGTMRQHGQYGSGTLDLSTGTLSSPEVDSKAISALIAAHLWLLLLGWGVFIPLGIAIARVMKNRDPMWFHLHRAIQCLGLLMGLVGFGLGFAIAGGWNGNFPVHRNLGLAATIFGLVQLPALRWRPKLTSPYHRLFNLWHWNIGRVAVILAVANIFYGMIAVLDVSSGAWAAYTAVLGVIVGLAFLKESYDYCKLPPPGAAVNSKETGLAGAQHNPTFNGTHNGTSTGGGVDGTHQQEVALVGLDGKTN</sequence>
<dbReference type="OrthoDB" id="421121at2759"/>
<feature type="compositionally biased region" description="Acidic residues" evidence="13">
    <location>
        <begin position="540"/>
        <end position="559"/>
    </location>
</feature>
<feature type="domain" description="Cytochrome b561" evidence="15">
    <location>
        <begin position="1253"/>
        <end position="1447"/>
    </location>
</feature>
<dbReference type="Pfam" id="PF13432">
    <property type="entry name" value="TPR_16"/>
    <property type="match status" value="1"/>
</dbReference>
<evidence type="ECO:0000256" key="11">
    <source>
        <dbReference type="ARBA" id="ARBA00023242"/>
    </source>
</evidence>
<evidence type="ECO:0000256" key="2">
    <source>
        <dbReference type="ARBA" id="ARBA00004370"/>
    </source>
</evidence>
<dbReference type="Pfam" id="PF18137">
    <property type="entry name" value="WHD_ORC"/>
    <property type="match status" value="1"/>
</dbReference>
<dbReference type="InterPro" id="IPR040855">
    <property type="entry name" value="ORC_WH_C"/>
</dbReference>
<comment type="caution">
    <text evidence="16">The sequence shown here is derived from an EMBL/GenBank/DDBJ whole genome shotgun (WGS) entry which is preliminary data.</text>
</comment>
<keyword evidence="4" id="KW-0813">Transport</keyword>
<dbReference type="InterPro" id="IPR019734">
    <property type="entry name" value="TPR_rpt"/>
</dbReference>
<dbReference type="GO" id="GO:0031261">
    <property type="term" value="C:DNA replication preinitiation complex"/>
    <property type="evidence" value="ECO:0007669"/>
    <property type="project" value="TreeGrafter"/>
</dbReference>
<dbReference type="Gene3D" id="1.25.40.10">
    <property type="entry name" value="Tetratricopeptide repeat domain"/>
    <property type="match status" value="1"/>
</dbReference>
<dbReference type="PANTHER" id="PTHR12748">
    <property type="entry name" value="ORIGIN RECOGNITION COMPLEX SUBUNIT 3"/>
    <property type="match status" value="1"/>
</dbReference>
<evidence type="ECO:0000256" key="3">
    <source>
        <dbReference type="ARBA" id="ARBA00010977"/>
    </source>
</evidence>
<dbReference type="InterPro" id="IPR011990">
    <property type="entry name" value="TPR-like_helical_dom_sf"/>
</dbReference>
<evidence type="ECO:0000256" key="4">
    <source>
        <dbReference type="ARBA" id="ARBA00022448"/>
    </source>
</evidence>
<feature type="repeat" description="TPR" evidence="12">
    <location>
        <begin position="927"/>
        <end position="960"/>
    </location>
</feature>
<dbReference type="Proteomes" id="UP000239899">
    <property type="component" value="Unassembled WGS sequence"/>
</dbReference>
<evidence type="ECO:0000256" key="6">
    <source>
        <dbReference type="ARBA" id="ARBA00022705"/>
    </source>
</evidence>
<dbReference type="Gene3D" id="1.20.120.1770">
    <property type="match status" value="1"/>
</dbReference>